<dbReference type="InterPro" id="IPR055414">
    <property type="entry name" value="LRR_R13L4/SHOC2-like"/>
</dbReference>
<dbReference type="Gene3D" id="3.80.10.10">
    <property type="entry name" value="Ribonuclease Inhibitor"/>
    <property type="match status" value="2"/>
</dbReference>
<dbReference type="SUPFAM" id="SSF52540">
    <property type="entry name" value="P-loop containing nucleoside triphosphate hydrolases"/>
    <property type="match status" value="1"/>
</dbReference>
<dbReference type="InterPro" id="IPR032675">
    <property type="entry name" value="LRR_dom_sf"/>
</dbReference>
<reference evidence="8" key="2">
    <citation type="submission" date="2025-08" db="UniProtKB">
        <authorList>
            <consortium name="RefSeq"/>
        </authorList>
    </citation>
    <scope>IDENTIFICATION</scope>
    <source>
        <tissue evidence="8">Young leaves</tissue>
    </source>
</reference>
<dbReference type="InterPro" id="IPR042197">
    <property type="entry name" value="Apaf_helical"/>
</dbReference>
<dbReference type="Pfam" id="PF00931">
    <property type="entry name" value="NB-ARC"/>
    <property type="match status" value="1"/>
</dbReference>
<evidence type="ECO:0000259" key="4">
    <source>
        <dbReference type="Pfam" id="PF00931"/>
    </source>
</evidence>
<feature type="domain" description="Disease resistance protein At4g27190-like leucine-rich repeats" evidence="5">
    <location>
        <begin position="830"/>
        <end position="921"/>
    </location>
</feature>
<dbReference type="Gene3D" id="1.10.8.430">
    <property type="entry name" value="Helical domain of apoptotic protease-activating factors"/>
    <property type="match status" value="1"/>
</dbReference>
<evidence type="ECO:0000256" key="2">
    <source>
        <dbReference type="ARBA" id="ARBA00022821"/>
    </source>
</evidence>
<evidence type="ECO:0000259" key="6">
    <source>
        <dbReference type="Pfam" id="PF23598"/>
    </source>
</evidence>
<feature type="domain" description="Disease resistance R13L4/SHOC-2-like LRR" evidence="6">
    <location>
        <begin position="592"/>
        <end position="780"/>
    </location>
</feature>
<dbReference type="GO" id="GO:0098542">
    <property type="term" value="P:defense response to other organism"/>
    <property type="evidence" value="ECO:0007669"/>
    <property type="project" value="TreeGrafter"/>
</dbReference>
<dbReference type="PRINTS" id="PR00364">
    <property type="entry name" value="DISEASERSIST"/>
</dbReference>
<dbReference type="GeneID" id="103713018"/>
<feature type="compositionally biased region" description="Basic and acidic residues" evidence="3">
    <location>
        <begin position="496"/>
        <end position="506"/>
    </location>
</feature>
<keyword evidence="2" id="KW-0611">Plant defense</keyword>
<dbReference type="Pfam" id="PF23247">
    <property type="entry name" value="LRR_RPS2"/>
    <property type="match status" value="1"/>
</dbReference>
<dbReference type="InterPro" id="IPR002182">
    <property type="entry name" value="NB-ARC"/>
</dbReference>
<evidence type="ECO:0000256" key="3">
    <source>
        <dbReference type="SAM" id="MobiDB-lite"/>
    </source>
</evidence>
<dbReference type="GO" id="GO:0043531">
    <property type="term" value="F:ADP binding"/>
    <property type="evidence" value="ECO:0007669"/>
    <property type="project" value="InterPro"/>
</dbReference>
<gene>
    <name evidence="8" type="primary">LOC103713018</name>
</gene>
<evidence type="ECO:0000256" key="1">
    <source>
        <dbReference type="ARBA" id="ARBA00022737"/>
    </source>
</evidence>
<dbReference type="Gene3D" id="1.10.10.10">
    <property type="entry name" value="Winged helix-like DNA-binding domain superfamily/Winged helix DNA-binding domain"/>
    <property type="match status" value="1"/>
</dbReference>
<dbReference type="AlphaFoldDB" id="A0A8B7CF54"/>
<keyword evidence="7" id="KW-1185">Reference proteome</keyword>
<name>A0A8B7CF54_PHODC</name>
<organism evidence="7 8">
    <name type="scientific">Phoenix dactylifera</name>
    <name type="common">Date palm</name>
    <dbReference type="NCBI Taxonomy" id="42345"/>
    <lineage>
        <taxon>Eukaryota</taxon>
        <taxon>Viridiplantae</taxon>
        <taxon>Streptophyta</taxon>
        <taxon>Embryophyta</taxon>
        <taxon>Tracheophyta</taxon>
        <taxon>Spermatophyta</taxon>
        <taxon>Magnoliopsida</taxon>
        <taxon>Liliopsida</taxon>
        <taxon>Arecaceae</taxon>
        <taxon>Coryphoideae</taxon>
        <taxon>Phoeniceae</taxon>
        <taxon>Phoenix</taxon>
    </lineage>
</organism>
<evidence type="ECO:0000313" key="7">
    <source>
        <dbReference type="Proteomes" id="UP000228380"/>
    </source>
</evidence>
<dbReference type="InterPro" id="IPR036388">
    <property type="entry name" value="WH-like_DNA-bd_sf"/>
</dbReference>
<dbReference type="PANTHER" id="PTHR23155:SF1044">
    <property type="entry name" value="DISEASE RESISTANCE PROTEIN RPS2"/>
    <property type="match status" value="1"/>
</dbReference>
<feature type="domain" description="NB-ARC" evidence="4">
    <location>
        <begin position="215"/>
        <end position="336"/>
    </location>
</feature>
<dbReference type="InterPro" id="IPR027417">
    <property type="entry name" value="P-loop_NTPase"/>
</dbReference>
<dbReference type="InterPro" id="IPR044974">
    <property type="entry name" value="Disease_R_plants"/>
</dbReference>
<dbReference type="InterPro" id="IPR057135">
    <property type="entry name" value="At4g27190-like_LRR"/>
</dbReference>
<evidence type="ECO:0000259" key="5">
    <source>
        <dbReference type="Pfam" id="PF23247"/>
    </source>
</evidence>
<dbReference type="Proteomes" id="UP000228380">
    <property type="component" value="Chromosome 5"/>
</dbReference>
<accession>A0A8B7CF54</accession>
<dbReference type="Pfam" id="PF23598">
    <property type="entry name" value="LRR_14"/>
    <property type="match status" value="1"/>
</dbReference>
<protein>
    <submittedName>
        <fullName evidence="8">Disease resistance protein RPS2-like</fullName>
    </submittedName>
</protein>
<dbReference type="PANTHER" id="PTHR23155">
    <property type="entry name" value="DISEASE RESISTANCE PROTEIN RP"/>
    <property type="match status" value="1"/>
</dbReference>
<dbReference type="KEGG" id="pda:103713018"/>
<evidence type="ECO:0000313" key="8">
    <source>
        <dbReference type="RefSeq" id="XP_008797995.3"/>
    </source>
</evidence>
<keyword evidence="1" id="KW-0677">Repeat</keyword>
<feature type="region of interest" description="Disordered" evidence="3">
    <location>
        <begin position="484"/>
        <end position="534"/>
    </location>
</feature>
<reference evidence="7" key="1">
    <citation type="journal article" date="2019" name="Nat. Commun.">
        <title>Genome-wide association mapping of date palm fruit traits.</title>
        <authorList>
            <person name="Hazzouri K.M."/>
            <person name="Gros-Balthazard M."/>
            <person name="Flowers J.M."/>
            <person name="Copetti D."/>
            <person name="Lemansour A."/>
            <person name="Lebrun M."/>
            <person name="Masmoudi K."/>
            <person name="Ferrand S."/>
            <person name="Dhar M.I."/>
            <person name="Fresquez Z.A."/>
            <person name="Rosas U."/>
            <person name="Zhang J."/>
            <person name="Talag J."/>
            <person name="Lee S."/>
            <person name="Kudrna D."/>
            <person name="Powell R.F."/>
            <person name="Leitch I.J."/>
            <person name="Krueger R.R."/>
            <person name="Wing R.A."/>
            <person name="Amiri K.M.A."/>
            <person name="Purugganan M.D."/>
        </authorList>
    </citation>
    <scope>NUCLEOTIDE SEQUENCE [LARGE SCALE GENOMIC DNA]</scope>
    <source>
        <strain evidence="7">cv. Khalas</strain>
    </source>
</reference>
<dbReference type="Gene3D" id="3.40.50.300">
    <property type="entry name" value="P-loop containing nucleotide triphosphate hydrolases"/>
    <property type="match status" value="1"/>
</dbReference>
<dbReference type="SUPFAM" id="SSF52058">
    <property type="entry name" value="L domain-like"/>
    <property type="match status" value="1"/>
</dbReference>
<dbReference type="OrthoDB" id="736010at2759"/>
<sequence>MSGCGIGGIPCDVVQLLKDQLLPCTVENKFKKLEGALQTLKKEGRQVQKKVYVDEEERDKVAEWIFEVALLQEQATKLVDRYREMPRWRGHIFSRHQASTEVGEYLDRVKSLRDNSVHDVLSLEDRILPFAMAPNLVGIDSKVEKLKNFVKGSSMIMGICGMAGVGKATLVRKLNNDLYVDLENYADRENLLSGQNFSEALSAKEKGRLLLCPKDHFDVVIFLGEETTTSEDGIQQGIAKRLGLAWESKEGTSVADAISKALRSMKFLIILVDLWDDLNLQNLGIPSCNGHHGSKVIFTTQKEIVRSKICDAFGDERNKIHLRCLKWQPAWKLFMKNLEGSHGTNERAAEEIVKRTNEGAAKEIVKRCSGLPIALEAIANIMESKKHDEREWSSTLRFLETKPKQFLELADTVIQKLQLPYDRLEKDIRKCFLYCALFPGKRGIKRDWLVEYWVGEGLTKCSASQLRDLITDLTDASLLERVCSKDDDDDDNGNDGSRERGSHVDDDSYDGGDGKSDDDDDDDERYSVGGAGCDDDEDNVKMHSMYQVLALWLKQNRLVVQTRVDEAQLEFSNGKEAKRVSLMVNNLESMRGGLAQCRKLKTLVLNGKTLHDIPPRFFYDISHLKVLDLSSTAMEKLPWEIEFLKELVCLNLYKSKLKKLPEELKHLKNLRFLNLGYTTGLEEIPHKVISSLGNLRVLIMYASYGAWDVDSSGDGVKLEELQKLTFLEELTITIEKEKVLKKLCETPQLAEITKRLLIRGCQGMHSFELPRPLLSRLCMGRVVDCYDLNVLEIGNLGEKWIGGTQERKLELKGLPKAKIKWRDNVSENMWLQSLTWLSITSCNGIEGQLISNSTKENDEQEGKIEIFHALRYLELDNLPRLDSIYDCLLPFPSLRTFKVLRCPKLKKLPFTEDGAKNLRHIHCEKDWWDKLQGKGSENLCTRLKDLVEFDCVLITRST</sequence>
<proteinExistence type="predicted"/>
<dbReference type="RefSeq" id="XP_008797995.3">
    <property type="nucleotide sequence ID" value="XM_008799773.3"/>
</dbReference>